<evidence type="ECO:0000256" key="1">
    <source>
        <dbReference type="SAM" id="MobiDB-lite"/>
    </source>
</evidence>
<protein>
    <recommendedName>
        <fullName evidence="4">Resolvase/invertase-type recombinase catalytic domain-containing protein</fullName>
    </recommendedName>
</protein>
<sequence>MSNHPRPVLLGYIRADRLSNGTGIQRAEAELATFAHREQFSLGTVYVEQGSPAGVFHALMDELARDEAAWGLVVPDLRHLTVVEHLVLRRNDDGRTPVVVASHLAAAGHGSHPVPDHGLQTNRGSSS</sequence>
<evidence type="ECO:0000313" key="2">
    <source>
        <dbReference type="EMBL" id="WQQ26245.1"/>
    </source>
</evidence>
<accession>A0ABZ0ZPJ5</accession>
<name>A0ABZ0ZPJ5_9ACTN</name>
<gene>
    <name evidence="2" type="ORF">SHK19_20065</name>
</gene>
<evidence type="ECO:0000313" key="3">
    <source>
        <dbReference type="Proteomes" id="UP001327225"/>
    </source>
</evidence>
<feature type="region of interest" description="Disordered" evidence="1">
    <location>
        <begin position="108"/>
        <end position="127"/>
    </location>
</feature>
<dbReference type="EMBL" id="CP141059">
    <property type="protein sequence ID" value="WQQ26245.1"/>
    <property type="molecule type" value="Genomic_DNA"/>
</dbReference>
<dbReference type="RefSeq" id="WP_322454633.1">
    <property type="nucleotide sequence ID" value="NZ_CP141059.1"/>
</dbReference>
<organism evidence="2 3">
    <name type="scientific">Nocardioides bizhenqiangii</name>
    <dbReference type="NCBI Taxonomy" id="3095076"/>
    <lineage>
        <taxon>Bacteria</taxon>
        <taxon>Bacillati</taxon>
        <taxon>Actinomycetota</taxon>
        <taxon>Actinomycetes</taxon>
        <taxon>Propionibacteriales</taxon>
        <taxon>Nocardioidaceae</taxon>
        <taxon>Nocardioides</taxon>
    </lineage>
</organism>
<reference evidence="3" key="1">
    <citation type="submission" date="2023-12" db="EMBL/GenBank/DDBJ databases">
        <title>Novel species in genus Nocardioides.</title>
        <authorList>
            <person name="Zhou H."/>
        </authorList>
    </citation>
    <scope>NUCLEOTIDE SEQUENCE [LARGE SCALE GENOMIC DNA]</scope>
    <source>
        <strain evidence="3">HM61</strain>
    </source>
</reference>
<evidence type="ECO:0008006" key="4">
    <source>
        <dbReference type="Google" id="ProtNLM"/>
    </source>
</evidence>
<proteinExistence type="predicted"/>
<keyword evidence="3" id="KW-1185">Reference proteome</keyword>
<dbReference type="Proteomes" id="UP001327225">
    <property type="component" value="Chromosome"/>
</dbReference>